<proteinExistence type="predicted"/>
<evidence type="ECO:0008006" key="3">
    <source>
        <dbReference type="Google" id="ProtNLM"/>
    </source>
</evidence>
<dbReference type="EMBL" id="JAAJBV010000003">
    <property type="protein sequence ID" value="NHM04313.1"/>
    <property type="molecule type" value="Genomic_DNA"/>
</dbReference>
<dbReference type="InterPro" id="IPR015943">
    <property type="entry name" value="WD40/YVTN_repeat-like_dom_sf"/>
</dbReference>
<dbReference type="RefSeq" id="WP_166236351.1">
    <property type="nucleotide sequence ID" value="NZ_JAAJBV010000003.1"/>
</dbReference>
<keyword evidence="2" id="KW-1185">Reference proteome</keyword>
<dbReference type="InterPro" id="IPR011110">
    <property type="entry name" value="Reg_prop"/>
</dbReference>
<dbReference type="Pfam" id="PF07494">
    <property type="entry name" value="Reg_prop"/>
    <property type="match status" value="1"/>
</dbReference>
<accession>A0ABX0IAX8</accession>
<evidence type="ECO:0000313" key="1">
    <source>
        <dbReference type="EMBL" id="NHM04313.1"/>
    </source>
</evidence>
<dbReference type="Proteomes" id="UP000761423">
    <property type="component" value="Unassembled WGS sequence"/>
</dbReference>
<reference evidence="1 2" key="1">
    <citation type="submission" date="2020-02" db="EMBL/GenBank/DDBJ databases">
        <authorList>
            <person name="Chen W.-M."/>
        </authorList>
    </citation>
    <scope>NUCLEOTIDE SEQUENCE [LARGE SCALE GENOMIC DNA]</scope>
    <source>
        <strain evidence="1 2">TWA-26</strain>
    </source>
</reference>
<comment type="caution">
    <text evidence="1">The sequence shown here is derived from an EMBL/GenBank/DDBJ whole genome shotgun (WGS) entry which is preliminary data.</text>
</comment>
<sequence length="486" mass="55795">MRKKIFIFLIGLTFHLNGQNLFPVKLDNCKTDRFCLDCGDTKAGYNEHEFLKLQEKLNKELNLEGINGSAKFQVLIDSKGRACVLSHTDQSNNPITKKVIEELNKFKNWTPAITAGKKEEKSSINLIFTIKDNKIIGNIERVDVKAFEKSFARPSNPQISNKDYAYKNENLKNYNITVWNNSNSKLSAGLSDNLTIDKNDNVWYEVNQELFFFNGLEFTHSEQNIIPVEKYFAYFDMAVDNDNTYWVTTTKGILSYKNNNWEFHSPEKIGIKGCYHIINNPKSGEVFFCADEGLVTLKNGNWSIINKKNLAELPDNRVYYAKKDSKNRLWIGTFKGSLMIDENGKITEFQKTESLLKGRCITSLTEDNEGNIYFGLYKNDKGQEKNSDEGIAVLSIDGKWKKFITENSGIPVNHTSNMIYDNNENILWITTSICGLIRFDPINNIWENYNNLNSNIPTSYMQDIEIDSKGNIYLATRNGMVKIEKK</sequence>
<organism evidence="1 2">
    <name type="scientific">Flavobacterium celericrescens</name>
    <dbReference type="NCBI Taxonomy" id="2709780"/>
    <lineage>
        <taxon>Bacteria</taxon>
        <taxon>Pseudomonadati</taxon>
        <taxon>Bacteroidota</taxon>
        <taxon>Flavobacteriia</taxon>
        <taxon>Flavobacteriales</taxon>
        <taxon>Flavobacteriaceae</taxon>
        <taxon>Flavobacterium</taxon>
    </lineage>
</organism>
<protein>
    <recommendedName>
        <fullName evidence="3">Two component regulator propeller</fullName>
    </recommendedName>
</protein>
<evidence type="ECO:0000313" key="2">
    <source>
        <dbReference type="Proteomes" id="UP000761423"/>
    </source>
</evidence>
<dbReference type="Gene3D" id="2.130.10.10">
    <property type="entry name" value="YVTN repeat-like/Quinoprotein amine dehydrogenase"/>
    <property type="match status" value="2"/>
</dbReference>
<dbReference type="SUPFAM" id="SSF63829">
    <property type="entry name" value="Calcium-dependent phosphotriesterase"/>
    <property type="match status" value="1"/>
</dbReference>
<gene>
    <name evidence="1" type="ORF">G4L40_06285</name>
</gene>
<name>A0ABX0IAX8_9FLAO</name>